<proteinExistence type="predicted"/>
<dbReference type="RefSeq" id="NP_048314.1">
    <property type="nucleotide sequence ID" value="NC_001993.1"/>
</dbReference>
<gene>
    <name evidence="1" type="primary">MSV243</name>
</gene>
<keyword evidence="2" id="KW-1185">Reference proteome</keyword>
<dbReference type="Proteomes" id="UP000172353">
    <property type="component" value="Segment"/>
</dbReference>
<dbReference type="PIR" id="T28404">
    <property type="entry name" value="T28404"/>
</dbReference>
<evidence type="ECO:0000313" key="2">
    <source>
        <dbReference type="Proteomes" id="UP000172353"/>
    </source>
</evidence>
<accession>Q9YVJ9</accession>
<organismHost>
    <name type="scientific">Melanoplus sanguinipes</name>
    <name type="common">Migratory grasshopper</name>
    <dbReference type="NCBI Taxonomy" id="65742"/>
</organismHost>
<evidence type="ECO:0000313" key="1">
    <source>
        <dbReference type="EMBL" id="AAC97722.1"/>
    </source>
</evidence>
<reference evidence="1 2" key="1">
    <citation type="journal article" date="1999" name="J. Virol.">
        <title>The genome of Melanoplus sanguinipes entomopoxvirus.</title>
        <authorList>
            <person name="Afonso C.L."/>
            <person name="Tulman E.R."/>
            <person name="Lu Z."/>
            <person name="Oma E."/>
            <person name="Kutish G.F."/>
            <person name="Rock D.L."/>
        </authorList>
    </citation>
    <scope>NUCLEOTIDE SEQUENCE [LARGE SCALE GENOMIC DNA]</scope>
    <source>
        <strain evidence="1">Tucson</strain>
    </source>
</reference>
<protein>
    <submittedName>
        <fullName evidence="1">Uncharacterized protein</fullName>
    </submittedName>
</protein>
<dbReference type="KEGG" id="vg:1449985"/>
<dbReference type="GeneID" id="1449985"/>
<organism evidence="1 2">
    <name type="scientific">Melanoplus sanguinipes entomopoxvirus</name>
    <name type="common">MsEPV</name>
    <dbReference type="NCBI Taxonomy" id="83191"/>
    <lineage>
        <taxon>Viruses</taxon>
        <taxon>Varidnaviria</taxon>
        <taxon>Bamfordvirae</taxon>
        <taxon>Nucleocytoviricota</taxon>
        <taxon>Pokkesviricetes</taxon>
        <taxon>Chitovirales</taxon>
        <taxon>Poxviridae</taxon>
        <taxon>Entomopoxvirinae</taxon>
        <taxon>Deltaentomopoxvirus</taxon>
        <taxon>Deltaentomopoxvirus msanguinipes</taxon>
    </lineage>
</organism>
<name>Q9YVJ9_MSEPV</name>
<dbReference type="EMBL" id="AF063866">
    <property type="protein sequence ID" value="AAC97722.1"/>
    <property type="molecule type" value="Genomic_DNA"/>
</dbReference>
<sequence length="63" mass="7385">MHAFHVTKKTKNVIPAMKTFCSMLELLLTKMNFAVHAIQKNVICYFYHVDTFHLAKIAFIKEK</sequence>